<proteinExistence type="predicted"/>
<sequence>MDPAIEASTASLPHENEMEPGTYGDLSAAGLQDDLCDTFASFKKPPPEFVGMEHQHEFQHNHQTKLCNGTIDDRTQSELDVPPSPSPHVVPLEPPAFAVGDEAMSAHLRAEGFALVRAALPAEALDGLRDQLWQFLEESTPMRRGVPQSWQDRCFPGPAHLGMLSWAGIGQSPFMWSARCSAGVVRSFEVAWNLPPRSGLLTSFDGAAFFRPPQIERSWATQPAINWLHCDQGRVKAGLTGIQGALLLYDQDASSGGLVVYPRSHLRHAQTTAHVPPDEATHDFVSIAPHHPALDGLGNPRLICGRAGDLVLWDSRTVHASEPALASSSLPVEADGAPRPARVAAYISMIPAAAALAAWPQLAEIRHRAVTDWITTTHWPKEHRAVSQDTPGEAEQRPLYATSC</sequence>
<reference evidence="2" key="1">
    <citation type="submission" date="2021-01" db="EMBL/GenBank/DDBJ databases">
        <authorList>
            <person name="Corre E."/>
            <person name="Pelletier E."/>
            <person name="Niang G."/>
            <person name="Scheremetjew M."/>
            <person name="Finn R."/>
            <person name="Kale V."/>
            <person name="Holt S."/>
            <person name="Cochrane G."/>
            <person name="Meng A."/>
            <person name="Brown T."/>
            <person name="Cohen L."/>
        </authorList>
    </citation>
    <scope>NUCLEOTIDE SEQUENCE</scope>
    <source>
        <strain evidence="2">CCMP645</strain>
    </source>
</reference>
<dbReference type="AlphaFoldDB" id="A0A7S4BE02"/>
<dbReference type="PANTHER" id="PTHR31630">
    <property type="entry name" value="PHYTANOYL-COA DIOXYGENASE-RELATED-RELATED"/>
    <property type="match status" value="1"/>
</dbReference>
<dbReference type="Pfam" id="PF05721">
    <property type="entry name" value="PhyH"/>
    <property type="match status" value="1"/>
</dbReference>
<protein>
    <recommendedName>
        <fullName evidence="3">Phytanoyl-CoA dioxygenase</fullName>
    </recommendedName>
</protein>
<dbReference type="SUPFAM" id="SSF51197">
    <property type="entry name" value="Clavaminate synthase-like"/>
    <property type="match status" value="1"/>
</dbReference>
<dbReference type="PANTHER" id="PTHR31630:SF10">
    <property type="entry name" value="PHYTANOYL-COA DIOXYGENASE"/>
    <property type="match status" value="1"/>
</dbReference>
<dbReference type="Gene3D" id="2.60.120.620">
    <property type="entry name" value="q2cbj1_9rhob like domain"/>
    <property type="match status" value="1"/>
</dbReference>
<gene>
    <name evidence="2" type="ORF">PCAR00345_LOCUS14452</name>
</gene>
<dbReference type="EMBL" id="HBIZ01022877">
    <property type="protein sequence ID" value="CAE0761840.1"/>
    <property type="molecule type" value="Transcribed_RNA"/>
</dbReference>
<name>A0A7S4BE02_CHRCT</name>
<organism evidence="2">
    <name type="scientific">Chrysotila carterae</name>
    <name type="common">Marine alga</name>
    <name type="synonym">Syracosphaera carterae</name>
    <dbReference type="NCBI Taxonomy" id="13221"/>
    <lineage>
        <taxon>Eukaryota</taxon>
        <taxon>Haptista</taxon>
        <taxon>Haptophyta</taxon>
        <taxon>Prymnesiophyceae</taxon>
        <taxon>Isochrysidales</taxon>
        <taxon>Isochrysidaceae</taxon>
        <taxon>Chrysotila</taxon>
    </lineage>
</organism>
<accession>A0A7S4BE02</accession>
<evidence type="ECO:0000313" key="2">
    <source>
        <dbReference type="EMBL" id="CAE0761840.1"/>
    </source>
</evidence>
<feature type="region of interest" description="Disordered" evidence="1">
    <location>
        <begin position="1"/>
        <end position="21"/>
    </location>
</feature>
<evidence type="ECO:0008006" key="3">
    <source>
        <dbReference type="Google" id="ProtNLM"/>
    </source>
</evidence>
<evidence type="ECO:0000256" key="1">
    <source>
        <dbReference type="SAM" id="MobiDB-lite"/>
    </source>
</evidence>
<feature type="region of interest" description="Disordered" evidence="1">
    <location>
        <begin position="382"/>
        <end position="404"/>
    </location>
</feature>
<dbReference type="InterPro" id="IPR008775">
    <property type="entry name" value="Phytyl_CoA_dOase-like"/>
</dbReference>